<evidence type="ECO:0000259" key="8">
    <source>
        <dbReference type="PROSITE" id="PS50929"/>
    </source>
</evidence>
<dbReference type="AlphaFoldDB" id="A0A834WJ57"/>
<dbReference type="Pfam" id="PF03088">
    <property type="entry name" value="Str_synth"/>
    <property type="match status" value="1"/>
</dbReference>
<evidence type="ECO:0000256" key="3">
    <source>
        <dbReference type="ARBA" id="ARBA00022554"/>
    </source>
</evidence>
<evidence type="ECO:0000256" key="6">
    <source>
        <dbReference type="ARBA" id="ARBA00023136"/>
    </source>
</evidence>
<dbReference type="PANTHER" id="PTHR10426:SF69">
    <property type="entry name" value="PROTEIN STRICTOSIDINE SYNTHASE-LIKE 10"/>
    <property type="match status" value="1"/>
</dbReference>
<dbReference type="GO" id="GO:0016787">
    <property type="term" value="F:hydrolase activity"/>
    <property type="evidence" value="ECO:0007669"/>
    <property type="project" value="TreeGrafter"/>
</dbReference>
<evidence type="ECO:0000256" key="5">
    <source>
        <dbReference type="ARBA" id="ARBA00022989"/>
    </source>
</evidence>
<dbReference type="GO" id="GO:0016020">
    <property type="term" value="C:membrane"/>
    <property type="evidence" value="ECO:0007669"/>
    <property type="project" value="InterPro"/>
</dbReference>
<sequence length="148" mass="16644">MHTGERQAAKMRMTYLRSMLNQDISLFDTEASTGQVISAITSDIIVVQDALSEKDEHVIYFSDSSTLFYRREFMASLLSGDKTSRLMKYDKSTNEVTVLISNLAFANGVALSKDGSFLAVAETTTCKILRLWPWGFRFALLHFGHLGF</sequence>
<dbReference type="GO" id="GO:0012505">
    <property type="term" value="C:endomembrane system"/>
    <property type="evidence" value="ECO:0007669"/>
    <property type="project" value="TreeGrafter"/>
</dbReference>
<dbReference type="PROSITE" id="PS50929">
    <property type="entry name" value="ABC_TM1F"/>
    <property type="match status" value="1"/>
</dbReference>
<dbReference type="GO" id="GO:0005524">
    <property type="term" value="F:ATP binding"/>
    <property type="evidence" value="ECO:0007669"/>
    <property type="project" value="InterPro"/>
</dbReference>
<dbReference type="GO" id="GO:0005773">
    <property type="term" value="C:vacuole"/>
    <property type="evidence" value="ECO:0007669"/>
    <property type="project" value="UniProtKB-SubCell"/>
</dbReference>
<dbReference type="PANTHER" id="PTHR10426">
    <property type="entry name" value="STRICTOSIDINE SYNTHASE-RELATED"/>
    <property type="match status" value="1"/>
</dbReference>
<comment type="similarity">
    <text evidence="2">Belongs to the strictosidine synthase family.</text>
</comment>
<organism evidence="9 10">
    <name type="scientific">Senna tora</name>
    <dbReference type="NCBI Taxonomy" id="362788"/>
    <lineage>
        <taxon>Eukaryota</taxon>
        <taxon>Viridiplantae</taxon>
        <taxon>Streptophyta</taxon>
        <taxon>Embryophyta</taxon>
        <taxon>Tracheophyta</taxon>
        <taxon>Spermatophyta</taxon>
        <taxon>Magnoliopsida</taxon>
        <taxon>eudicotyledons</taxon>
        <taxon>Gunneridae</taxon>
        <taxon>Pentapetalae</taxon>
        <taxon>rosids</taxon>
        <taxon>fabids</taxon>
        <taxon>Fabales</taxon>
        <taxon>Fabaceae</taxon>
        <taxon>Caesalpinioideae</taxon>
        <taxon>Cassia clade</taxon>
        <taxon>Senna</taxon>
    </lineage>
</organism>
<evidence type="ECO:0000256" key="2">
    <source>
        <dbReference type="ARBA" id="ARBA00009191"/>
    </source>
</evidence>
<evidence type="ECO:0000313" key="10">
    <source>
        <dbReference type="Proteomes" id="UP000634136"/>
    </source>
</evidence>
<keyword evidence="6" id="KW-0472">Membrane</keyword>
<evidence type="ECO:0000256" key="4">
    <source>
        <dbReference type="ARBA" id="ARBA00022692"/>
    </source>
</evidence>
<evidence type="ECO:0000313" key="9">
    <source>
        <dbReference type="EMBL" id="KAF7825050.1"/>
    </source>
</evidence>
<keyword evidence="7" id="KW-0325">Glycoprotein</keyword>
<keyword evidence="4" id="KW-0812">Transmembrane</keyword>
<comment type="subcellular location">
    <subcellularLocation>
        <location evidence="1">Vacuole</location>
    </subcellularLocation>
</comment>
<keyword evidence="3" id="KW-0926">Vacuole</keyword>
<dbReference type="InterPro" id="IPR018119">
    <property type="entry name" value="Strictosidine_synth_cons-reg"/>
</dbReference>
<reference evidence="9" key="1">
    <citation type="submission" date="2020-09" db="EMBL/GenBank/DDBJ databases">
        <title>Genome-Enabled Discovery of Anthraquinone Biosynthesis in Senna tora.</title>
        <authorList>
            <person name="Kang S.-H."/>
            <person name="Pandey R.P."/>
            <person name="Lee C.-M."/>
            <person name="Sim J.-S."/>
            <person name="Jeong J.-T."/>
            <person name="Choi B.-S."/>
            <person name="Jung M."/>
            <person name="Ginzburg D."/>
            <person name="Zhao K."/>
            <person name="Won S.Y."/>
            <person name="Oh T.-J."/>
            <person name="Yu Y."/>
            <person name="Kim N.-H."/>
            <person name="Lee O.R."/>
            <person name="Lee T.-H."/>
            <person name="Bashyal P."/>
            <person name="Kim T.-S."/>
            <person name="Lee W.-H."/>
            <person name="Kawkins C."/>
            <person name="Kim C.-K."/>
            <person name="Kim J.S."/>
            <person name="Ahn B.O."/>
            <person name="Rhee S.Y."/>
            <person name="Sohng J.K."/>
        </authorList>
    </citation>
    <scope>NUCLEOTIDE SEQUENCE</scope>
    <source>
        <tissue evidence="9">Leaf</tissue>
    </source>
</reference>
<evidence type="ECO:0000256" key="1">
    <source>
        <dbReference type="ARBA" id="ARBA00004116"/>
    </source>
</evidence>
<dbReference type="InterPro" id="IPR011527">
    <property type="entry name" value="ABC1_TM_dom"/>
</dbReference>
<accession>A0A834WJ57</accession>
<dbReference type="InterPro" id="IPR011042">
    <property type="entry name" value="6-blade_b-propeller_TolB-like"/>
</dbReference>
<dbReference type="Proteomes" id="UP000634136">
    <property type="component" value="Unassembled WGS sequence"/>
</dbReference>
<dbReference type="OrthoDB" id="1747145at2759"/>
<evidence type="ECO:0000256" key="7">
    <source>
        <dbReference type="ARBA" id="ARBA00023180"/>
    </source>
</evidence>
<gene>
    <name evidence="9" type="ORF">G2W53_016214</name>
</gene>
<keyword evidence="5" id="KW-1133">Transmembrane helix</keyword>
<comment type="caution">
    <text evidence="9">The sequence shown here is derived from an EMBL/GenBank/DDBJ whole genome shotgun (WGS) entry which is preliminary data.</text>
</comment>
<dbReference type="Gene3D" id="2.120.10.30">
    <property type="entry name" value="TolB, C-terminal domain"/>
    <property type="match status" value="1"/>
</dbReference>
<dbReference type="GO" id="GO:0140359">
    <property type="term" value="F:ABC-type transporter activity"/>
    <property type="evidence" value="ECO:0007669"/>
    <property type="project" value="InterPro"/>
</dbReference>
<name>A0A834WJ57_9FABA</name>
<keyword evidence="10" id="KW-1185">Reference proteome</keyword>
<dbReference type="EMBL" id="JAAIUW010000006">
    <property type="protein sequence ID" value="KAF7825050.1"/>
    <property type="molecule type" value="Genomic_DNA"/>
</dbReference>
<feature type="domain" description="ABC transmembrane type-1" evidence="8">
    <location>
        <begin position="1"/>
        <end position="53"/>
    </location>
</feature>
<protein>
    <submittedName>
        <fullName evidence="9">Protein STRICTOSIDINE SYNTHASE-LIKE 10</fullName>
    </submittedName>
</protein>
<dbReference type="SUPFAM" id="SSF63829">
    <property type="entry name" value="Calcium-dependent phosphotriesterase"/>
    <property type="match status" value="1"/>
</dbReference>
<proteinExistence type="inferred from homology"/>